<protein>
    <submittedName>
        <fullName evidence="10">Cytolethal distending toxin subunit A</fullName>
    </submittedName>
</protein>
<keyword evidence="4" id="KW-0430">Lectin</keyword>
<evidence type="ECO:0000256" key="4">
    <source>
        <dbReference type="ARBA" id="ARBA00022734"/>
    </source>
</evidence>
<dbReference type="Gene3D" id="2.80.10.50">
    <property type="match status" value="1"/>
</dbReference>
<dbReference type="SUPFAM" id="SSF50370">
    <property type="entry name" value="Ricin B-like lectins"/>
    <property type="match status" value="1"/>
</dbReference>
<dbReference type="InterPro" id="IPR003558">
    <property type="entry name" value="CDtoxinA/C"/>
</dbReference>
<keyword evidence="8" id="KW-0998">Cell outer membrane</keyword>
<keyword evidence="7" id="KW-0564">Palmitate</keyword>
<comment type="caution">
    <text evidence="10">The sequence shown here is derived from an EMBL/GenBank/DDBJ whole genome shotgun (WGS) entry which is preliminary data.</text>
</comment>
<evidence type="ECO:0000256" key="9">
    <source>
        <dbReference type="ARBA" id="ARBA00023288"/>
    </source>
</evidence>
<dbReference type="AlphaFoldDB" id="A0A4U7BID1"/>
<dbReference type="OrthoDB" id="5322270at2"/>
<evidence type="ECO:0000256" key="2">
    <source>
        <dbReference type="ARBA" id="ARBA00022656"/>
    </source>
</evidence>
<organism evidence="10 11">
    <name type="scientific">Campylobacter estrildidarum</name>
    <dbReference type="NCBI Taxonomy" id="2510189"/>
    <lineage>
        <taxon>Bacteria</taxon>
        <taxon>Pseudomonadati</taxon>
        <taxon>Campylobacterota</taxon>
        <taxon>Epsilonproteobacteria</taxon>
        <taxon>Campylobacterales</taxon>
        <taxon>Campylobacteraceae</taxon>
        <taxon>Campylobacter</taxon>
    </lineage>
</organism>
<keyword evidence="6" id="KW-0472">Membrane</keyword>
<dbReference type="Pfam" id="PF03498">
    <property type="entry name" value="CDtoxinA"/>
    <property type="match status" value="1"/>
</dbReference>
<name>A0A4U7BID1_9BACT</name>
<evidence type="ECO:0000256" key="7">
    <source>
        <dbReference type="ARBA" id="ARBA00023139"/>
    </source>
</evidence>
<dbReference type="GO" id="GO:0009279">
    <property type="term" value="C:cell outer membrane"/>
    <property type="evidence" value="ECO:0007669"/>
    <property type="project" value="UniProtKB-SubCell"/>
</dbReference>
<dbReference type="EMBL" id="NXLZ01000004">
    <property type="protein sequence ID" value="TKX31239.1"/>
    <property type="molecule type" value="Genomic_DNA"/>
</dbReference>
<dbReference type="GO" id="GO:0030246">
    <property type="term" value="F:carbohydrate binding"/>
    <property type="evidence" value="ECO:0007669"/>
    <property type="project" value="UniProtKB-KW"/>
</dbReference>
<proteinExistence type="predicted"/>
<keyword evidence="3" id="KW-0732">Signal</keyword>
<gene>
    <name evidence="10" type="ORF">CQA69_03075</name>
</gene>
<keyword evidence="2" id="KW-0800">Toxin</keyword>
<reference evidence="10 11" key="1">
    <citation type="submission" date="2018-05" db="EMBL/GenBank/DDBJ databases">
        <title>Novel Campyloabacter and Helicobacter Species and Strains.</title>
        <authorList>
            <person name="Mannion A.J."/>
            <person name="Shen Z."/>
            <person name="Fox J.G."/>
        </authorList>
    </citation>
    <scope>NUCLEOTIDE SEQUENCE [LARGE SCALE GENOMIC DNA]</scope>
    <source>
        <strain evidence="11">MIT17-664</strain>
    </source>
</reference>
<evidence type="ECO:0000256" key="8">
    <source>
        <dbReference type="ARBA" id="ARBA00023237"/>
    </source>
</evidence>
<evidence type="ECO:0000313" key="10">
    <source>
        <dbReference type="EMBL" id="TKX31239.1"/>
    </source>
</evidence>
<dbReference type="RefSeq" id="WP_137620363.1">
    <property type="nucleotide sequence ID" value="NZ_NXLZ01000004.1"/>
</dbReference>
<dbReference type="InterPro" id="IPR035992">
    <property type="entry name" value="Ricin_B-like_lectins"/>
</dbReference>
<accession>A0A4U7BID1</accession>
<dbReference type="CDD" id="cd23413">
    <property type="entry name" value="beta-trefoil_Ricin_CdtC"/>
    <property type="match status" value="1"/>
</dbReference>
<evidence type="ECO:0000256" key="5">
    <source>
        <dbReference type="ARBA" id="ARBA00023026"/>
    </source>
</evidence>
<keyword evidence="11" id="KW-1185">Reference proteome</keyword>
<dbReference type="Proteomes" id="UP000308838">
    <property type="component" value="Unassembled WGS sequence"/>
</dbReference>
<evidence type="ECO:0000256" key="3">
    <source>
        <dbReference type="ARBA" id="ARBA00022729"/>
    </source>
</evidence>
<sequence length="191" mass="21355">MKKILLLIMISLSAVFGIQPSKGDLPDYTPMFAIRSVQTGISISVFRESSKDLTDQNWVLREIILSDKLKAKDTLADKFPFGYVQFVNPNDDDICLAILESGFFGAKSCKKDLEDEKLETIFSIMPTTSSAVQIRSLVLGGVECISTFRNPQIPLETRIGIQECFRGPHEFVEPFQLLFFTPAIVEATPLN</sequence>
<comment type="subcellular location">
    <subcellularLocation>
        <location evidence="1">Cell outer membrane</location>
        <topology evidence="1">Lipid-anchor</topology>
    </subcellularLocation>
</comment>
<dbReference type="GO" id="GO:0090729">
    <property type="term" value="F:toxin activity"/>
    <property type="evidence" value="ECO:0007669"/>
    <property type="project" value="UniProtKB-KW"/>
</dbReference>
<evidence type="ECO:0000256" key="1">
    <source>
        <dbReference type="ARBA" id="ARBA00004459"/>
    </source>
</evidence>
<evidence type="ECO:0000256" key="6">
    <source>
        <dbReference type="ARBA" id="ARBA00023136"/>
    </source>
</evidence>
<evidence type="ECO:0000313" key="11">
    <source>
        <dbReference type="Proteomes" id="UP000308838"/>
    </source>
</evidence>
<keyword evidence="5" id="KW-0843">Virulence</keyword>
<keyword evidence="9" id="KW-0449">Lipoprotein</keyword>